<accession>A0A8J3YN88</accession>
<protein>
    <recommendedName>
        <fullName evidence="1">Aminoglycoside phosphotransferase domain-containing protein</fullName>
    </recommendedName>
</protein>
<proteinExistence type="predicted"/>
<keyword evidence="3" id="KW-1185">Reference proteome</keyword>
<dbReference type="InterPro" id="IPR011009">
    <property type="entry name" value="Kinase-like_dom_sf"/>
</dbReference>
<organism evidence="2 3">
    <name type="scientific">Virgisporangium aliadipatigenens</name>
    <dbReference type="NCBI Taxonomy" id="741659"/>
    <lineage>
        <taxon>Bacteria</taxon>
        <taxon>Bacillati</taxon>
        <taxon>Actinomycetota</taxon>
        <taxon>Actinomycetes</taxon>
        <taxon>Micromonosporales</taxon>
        <taxon>Micromonosporaceae</taxon>
        <taxon>Virgisporangium</taxon>
    </lineage>
</organism>
<name>A0A8J3YN88_9ACTN</name>
<dbReference type="EMBL" id="BOPF01000012">
    <property type="protein sequence ID" value="GIJ46793.1"/>
    <property type="molecule type" value="Genomic_DNA"/>
</dbReference>
<reference evidence="2" key="1">
    <citation type="submission" date="2021-01" db="EMBL/GenBank/DDBJ databases">
        <title>Whole genome shotgun sequence of Virgisporangium aliadipatigenens NBRC 105644.</title>
        <authorList>
            <person name="Komaki H."/>
            <person name="Tamura T."/>
        </authorList>
    </citation>
    <scope>NUCLEOTIDE SEQUENCE</scope>
    <source>
        <strain evidence="2">NBRC 105644</strain>
    </source>
</reference>
<dbReference type="AlphaFoldDB" id="A0A8J3YN88"/>
<dbReference type="InterPro" id="IPR002575">
    <property type="entry name" value="Aminoglycoside_PTrfase"/>
</dbReference>
<dbReference type="Pfam" id="PF01636">
    <property type="entry name" value="APH"/>
    <property type="match status" value="1"/>
</dbReference>
<dbReference type="Gene3D" id="3.90.1200.10">
    <property type="match status" value="1"/>
</dbReference>
<dbReference type="Proteomes" id="UP000619260">
    <property type="component" value="Unassembled WGS sequence"/>
</dbReference>
<comment type="caution">
    <text evidence="2">The sequence shown here is derived from an EMBL/GenBank/DDBJ whole genome shotgun (WGS) entry which is preliminary data.</text>
</comment>
<evidence type="ECO:0000259" key="1">
    <source>
        <dbReference type="Pfam" id="PF01636"/>
    </source>
</evidence>
<feature type="domain" description="Aminoglycoside phosphotransferase" evidence="1">
    <location>
        <begin position="20"/>
        <end position="234"/>
    </location>
</feature>
<evidence type="ECO:0000313" key="2">
    <source>
        <dbReference type="EMBL" id="GIJ46793.1"/>
    </source>
</evidence>
<dbReference type="RefSeq" id="WP_203900308.1">
    <property type="nucleotide sequence ID" value="NZ_BOPF01000012.1"/>
</dbReference>
<evidence type="ECO:0000313" key="3">
    <source>
        <dbReference type="Proteomes" id="UP000619260"/>
    </source>
</evidence>
<sequence>MIAAAEAFGWGDGARLTQGPRGALGRIWRVDVDGHTYALKELFADPPAPERLAAELAFTGRATAAGVRLPQRRPAVDGRTIVSTVDGRWLCLYDWVDLRPLELTAATAHAVGTTLARLHRCAVGLDGDDPHPWYDTFPPVAAFAGAVASGAPWAARLAERLTDHAALTAHVTPVDPSRLLVCHRDLHPENILAGPDGAPVVVDWDNFGPADPARELVAVLFDWFGGPAPDLDAMRVLYRAYVDEGGPARITGPHDFAMLVAVRFNFLLLQTGIAMDAAATAEQRAWAEREVAETLDHLPTPGQVDAALNVVNPAEAPNDDPPIDP</sequence>
<gene>
    <name evidence="2" type="ORF">Val02_36790</name>
</gene>
<dbReference type="SUPFAM" id="SSF56112">
    <property type="entry name" value="Protein kinase-like (PK-like)"/>
    <property type="match status" value="1"/>
</dbReference>